<feature type="domain" description="Putative zinc-ribbon" evidence="2">
    <location>
        <begin position="14"/>
        <end position="37"/>
    </location>
</feature>
<evidence type="ECO:0000259" key="2">
    <source>
        <dbReference type="Pfam" id="PF13248"/>
    </source>
</evidence>
<dbReference type="Pfam" id="PF13248">
    <property type="entry name" value="Zn_ribbon_3"/>
    <property type="match status" value="1"/>
</dbReference>
<organism evidence="3 4">
    <name type="scientific">Novipirellula rosea</name>
    <dbReference type="NCBI Taxonomy" id="1031540"/>
    <lineage>
        <taxon>Bacteria</taxon>
        <taxon>Pseudomonadati</taxon>
        <taxon>Planctomycetota</taxon>
        <taxon>Planctomycetia</taxon>
        <taxon>Pirellulales</taxon>
        <taxon>Pirellulaceae</taxon>
        <taxon>Novipirellula</taxon>
    </lineage>
</organism>
<gene>
    <name evidence="3" type="ORF">GCM10023156_24870</name>
</gene>
<accession>A0ABP8MSC4</accession>
<reference evidence="4" key="1">
    <citation type="journal article" date="2019" name="Int. J. Syst. Evol. Microbiol.">
        <title>The Global Catalogue of Microorganisms (GCM) 10K type strain sequencing project: providing services to taxonomists for standard genome sequencing and annotation.</title>
        <authorList>
            <consortium name="The Broad Institute Genomics Platform"/>
            <consortium name="The Broad Institute Genome Sequencing Center for Infectious Disease"/>
            <person name="Wu L."/>
            <person name="Ma J."/>
        </authorList>
    </citation>
    <scope>NUCLEOTIDE SEQUENCE [LARGE SCALE GENOMIC DNA]</scope>
    <source>
        <strain evidence="4">JCM 17759</strain>
    </source>
</reference>
<feature type="region of interest" description="Disordered" evidence="1">
    <location>
        <begin position="43"/>
        <end position="75"/>
    </location>
</feature>
<evidence type="ECO:0000313" key="4">
    <source>
        <dbReference type="Proteomes" id="UP001500840"/>
    </source>
</evidence>
<dbReference type="InterPro" id="IPR059113">
    <property type="entry name" value="Znf_ribbon"/>
</dbReference>
<comment type="caution">
    <text evidence="3">The sequence shown here is derived from an EMBL/GenBank/DDBJ whole genome shotgun (WGS) entry which is preliminary data.</text>
</comment>
<protein>
    <recommendedName>
        <fullName evidence="2">Putative zinc-ribbon domain-containing protein</fullName>
    </recommendedName>
</protein>
<keyword evidence="4" id="KW-1185">Reference proteome</keyword>
<evidence type="ECO:0000256" key="1">
    <source>
        <dbReference type="SAM" id="MobiDB-lite"/>
    </source>
</evidence>
<sequence length="75" mass="8385">MMDANTDHAPLNQVPCPHCGKHVDDRAVACPRCGEKIYVEHPADITPTRHSQVDFPGESNESLQPNPPEIKDDRR</sequence>
<dbReference type="Proteomes" id="UP001500840">
    <property type="component" value="Unassembled WGS sequence"/>
</dbReference>
<proteinExistence type="predicted"/>
<evidence type="ECO:0000313" key="3">
    <source>
        <dbReference type="EMBL" id="GAA4453632.1"/>
    </source>
</evidence>
<dbReference type="EMBL" id="BAABGA010000031">
    <property type="protein sequence ID" value="GAA4453632.1"/>
    <property type="molecule type" value="Genomic_DNA"/>
</dbReference>
<name>A0ABP8MSC4_9BACT</name>